<keyword evidence="3" id="KW-0325">Glycoprotein</keyword>
<sequence length="409" mass="43751">MKASSSSILKYFPSLALVIACQSMAVQHKLLADDGKAEDQFGYSVAVDGTTALVGAHKVDANTSQDIGAAYLYTLGASGWEQQAKLIAQPASAGDTIGGNVALKNNIAMLGAINRDDKGENAGAVFAFERTENSWIQKQILTANDAKAGDAFGQSIALTEQFLVIGAPHSDAPHKDSGSAYVYERENNSWHFQSKLTARDGADGDLFGISVAIDGDTILVGADLNDEKAEKAGAVYVYQFDGKKWNSQAKLMANDAGNTDIFGVRVAIFGDTALISARRDDIDGIGKDAGSAYLFERTNDKWTQTQKLVAPDAKADDRFARGVALSKDMAFITAMHHDEKGNNAGALYLYKKQQGQWQYASKVFANDAAPEDRFGWNIAVSNNTAIIATPHRDDKGEGSGAAYILDLVE</sequence>
<accession>A0A8I2H6Y7</accession>
<reference evidence="5" key="1">
    <citation type="submission" date="2019-10" db="EMBL/GenBank/DDBJ databases">
        <authorList>
            <person name="Paulsen S."/>
        </authorList>
    </citation>
    <scope>NUCLEOTIDE SEQUENCE</scope>
    <source>
        <strain evidence="5">LMG 19692</strain>
    </source>
</reference>
<dbReference type="PANTHER" id="PTHR36220:SF1">
    <property type="entry name" value="GAMMA TUBULIN COMPLEX COMPONENT C-TERMINAL DOMAIN-CONTAINING PROTEIN"/>
    <property type="match status" value="1"/>
</dbReference>
<dbReference type="InterPro" id="IPR013517">
    <property type="entry name" value="FG-GAP"/>
</dbReference>
<feature type="chain" id="PRO_5033987481" description="Integrin" evidence="4">
    <location>
        <begin position="26"/>
        <end position="409"/>
    </location>
</feature>
<evidence type="ECO:0000256" key="4">
    <source>
        <dbReference type="SAM" id="SignalP"/>
    </source>
</evidence>
<proteinExistence type="predicted"/>
<evidence type="ECO:0000256" key="2">
    <source>
        <dbReference type="ARBA" id="ARBA00022737"/>
    </source>
</evidence>
<dbReference type="EMBL" id="WEIA01000007">
    <property type="protein sequence ID" value="NLR22164.1"/>
    <property type="molecule type" value="Genomic_DNA"/>
</dbReference>
<dbReference type="SUPFAM" id="SSF50965">
    <property type="entry name" value="Galactose oxidase, central domain"/>
    <property type="match status" value="1"/>
</dbReference>
<evidence type="ECO:0000256" key="1">
    <source>
        <dbReference type="ARBA" id="ARBA00022729"/>
    </source>
</evidence>
<evidence type="ECO:0000313" key="6">
    <source>
        <dbReference type="Proteomes" id="UP000646877"/>
    </source>
</evidence>
<gene>
    <name evidence="5" type="ORF">F9Y85_12685</name>
</gene>
<dbReference type="PROSITE" id="PS51470">
    <property type="entry name" value="FG_GAP"/>
    <property type="match status" value="2"/>
</dbReference>
<keyword evidence="1 4" id="KW-0732">Signal</keyword>
<dbReference type="SMART" id="SM00191">
    <property type="entry name" value="Int_alpha"/>
    <property type="match status" value="3"/>
</dbReference>
<keyword evidence="2" id="KW-0677">Repeat</keyword>
<evidence type="ECO:0000313" key="5">
    <source>
        <dbReference type="EMBL" id="NLR22164.1"/>
    </source>
</evidence>
<evidence type="ECO:0000256" key="3">
    <source>
        <dbReference type="ARBA" id="ARBA00023180"/>
    </source>
</evidence>
<protein>
    <recommendedName>
        <fullName evidence="7">Integrin</fullName>
    </recommendedName>
</protein>
<feature type="signal peptide" evidence="4">
    <location>
        <begin position="1"/>
        <end position="25"/>
    </location>
</feature>
<dbReference type="Pfam" id="PF14312">
    <property type="entry name" value="FG-GAP_2"/>
    <property type="match status" value="7"/>
</dbReference>
<comment type="caution">
    <text evidence="5">The sequence shown here is derived from an EMBL/GenBank/DDBJ whole genome shotgun (WGS) entry which is preliminary data.</text>
</comment>
<dbReference type="InterPro" id="IPR028994">
    <property type="entry name" value="Integrin_alpha_N"/>
</dbReference>
<dbReference type="PANTHER" id="PTHR36220">
    <property type="entry name" value="UNNAMED PRODUCT"/>
    <property type="match status" value="1"/>
</dbReference>
<dbReference type="AlphaFoldDB" id="A0A8I2H6Y7"/>
<evidence type="ECO:0008006" key="7">
    <source>
        <dbReference type="Google" id="ProtNLM"/>
    </source>
</evidence>
<name>A0A8I2H6Y7_9GAMM</name>
<dbReference type="InterPro" id="IPR011043">
    <property type="entry name" value="Gal_Oxase/kelch_b-propeller"/>
</dbReference>
<dbReference type="Proteomes" id="UP000646877">
    <property type="component" value="Unassembled WGS sequence"/>
</dbReference>
<dbReference type="Gene3D" id="2.130.10.130">
    <property type="entry name" value="Integrin alpha, N-terminal"/>
    <property type="match status" value="3"/>
</dbReference>
<organism evidence="5 6">
    <name type="scientific">Pseudoalteromonas maricaloris</name>
    <dbReference type="NCBI Taxonomy" id="184924"/>
    <lineage>
        <taxon>Bacteria</taxon>
        <taxon>Pseudomonadati</taxon>
        <taxon>Pseudomonadota</taxon>
        <taxon>Gammaproteobacteria</taxon>
        <taxon>Alteromonadales</taxon>
        <taxon>Pseudoalteromonadaceae</taxon>
        <taxon>Pseudoalteromonas</taxon>
    </lineage>
</organism>
<dbReference type="PROSITE" id="PS51257">
    <property type="entry name" value="PROKAR_LIPOPROTEIN"/>
    <property type="match status" value="1"/>
</dbReference>
<dbReference type="InterPro" id="IPR013519">
    <property type="entry name" value="Int_alpha_beta-p"/>
</dbReference>